<dbReference type="GO" id="GO:0009432">
    <property type="term" value="P:SOS response"/>
    <property type="evidence" value="ECO:0007669"/>
    <property type="project" value="UniProtKB-KW"/>
</dbReference>
<keyword evidence="8" id="KW-1185">Reference proteome</keyword>
<keyword evidence="2" id="KW-0227">DNA damage</keyword>
<dbReference type="KEGG" id="mbur:EQU24_08000"/>
<dbReference type="SUPFAM" id="SSF100879">
    <property type="entry name" value="Lesion bypass DNA polymerase (Y-family), little finger domain"/>
    <property type="match status" value="1"/>
</dbReference>
<evidence type="ECO:0000313" key="8">
    <source>
        <dbReference type="Proteomes" id="UP000305881"/>
    </source>
</evidence>
<dbReference type="Pfam" id="PF11799">
    <property type="entry name" value="IMS_C"/>
    <property type="match status" value="1"/>
</dbReference>
<sequence>MPTQRLIALVDCNNFYVSCERVFRPDLIGKPVAVLSNNDGCVVARSAEVKKLGIKMGVPLFQIQQLVNQHQIKLFSSNYTLYADMSARVMSTLEEFAPNLEVYSIDEGFLDLTGVYPCGKDPIAYGQLIRKTVVRTTGIPVCVGLGPTKTLAKLANFAAKKWPQTGGVLDLSDPVRREKLMRIVPVGEVWGIGPRTSAKLNQLGIHTVWDLASQSSKRIQAQFNVVVARTVMELNGTPCLALEAIAPDKQQIVCSRSFSRRLTEYAELSQAMAEFCSRAAEKLRNQDSVTGCITIFIRTSPFNPDEPQYQRAASSKLNAATQDTRSIIATANQMLKEIYRPGYNYQKCGVQLSHIQPETTPGQMDVFDLTFDGLSSENRHLMKAIDQINHRFPSAVSIAATGFDKSWKPKAERISQRYTTDWGELVGVKCL</sequence>
<dbReference type="CDD" id="cd01700">
    <property type="entry name" value="PolY_Pol_V_umuC"/>
    <property type="match status" value="1"/>
</dbReference>
<dbReference type="InterPro" id="IPR017961">
    <property type="entry name" value="DNA_pol_Y-fam_little_finger"/>
</dbReference>
<proteinExistence type="inferred from homology"/>
<dbReference type="Pfam" id="PF11798">
    <property type="entry name" value="IMS_HHH"/>
    <property type="match status" value="1"/>
</dbReference>
<feature type="domain" description="UmuC" evidence="6">
    <location>
        <begin position="7"/>
        <end position="193"/>
    </location>
</feature>
<dbReference type="GO" id="GO:0006281">
    <property type="term" value="P:DNA repair"/>
    <property type="evidence" value="ECO:0007669"/>
    <property type="project" value="UniProtKB-KW"/>
</dbReference>
<keyword evidence="4" id="KW-0234">DNA repair</keyword>
<dbReference type="GO" id="GO:0003684">
    <property type="term" value="F:damaged DNA binding"/>
    <property type="evidence" value="ECO:0007669"/>
    <property type="project" value="InterPro"/>
</dbReference>
<protein>
    <submittedName>
        <fullName evidence="7">Y-family DNA polymerase</fullName>
    </submittedName>
</protein>
<dbReference type="PANTHER" id="PTHR11076:SF34">
    <property type="entry name" value="PROTEIN UMUC"/>
    <property type="match status" value="1"/>
</dbReference>
<dbReference type="EMBL" id="CP035467">
    <property type="protein sequence ID" value="QCW82190.1"/>
    <property type="molecule type" value="Genomic_DNA"/>
</dbReference>
<dbReference type="GO" id="GO:0003887">
    <property type="term" value="F:DNA-directed DNA polymerase activity"/>
    <property type="evidence" value="ECO:0007669"/>
    <property type="project" value="TreeGrafter"/>
</dbReference>
<dbReference type="RefSeq" id="WP_138767127.1">
    <property type="nucleotide sequence ID" value="NZ_CP035467.1"/>
</dbReference>
<evidence type="ECO:0000256" key="1">
    <source>
        <dbReference type="ARBA" id="ARBA00010945"/>
    </source>
</evidence>
<name>A0A4P9UNX1_METBY</name>
<dbReference type="GO" id="GO:0005829">
    <property type="term" value="C:cytosol"/>
    <property type="evidence" value="ECO:0007669"/>
    <property type="project" value="TreeGrafter"/>
</dbReference>
<keyword evidence="3" id="KW-0741">SOS mutagenesis</keyword>
<dbReference type="GO" id="GO:0042276">
    <property type="term" value="P:error-prone translesion synthesis"/>
    <property type="evidence" value="ECO:0007669"/>
    <property type="project" value="TreeGrafter"/>
</dbReference>
<dbReference type="OrthoDB" id="9808813at2"/>
<evidence type="ECO:0000256" key="2">
    <source>
        <dbReference type="ARBA" id="ARBA00022763"/>
    </source>
</evidence>
<evidence type="ECO:0000256" key="3">
    <source>
        <dbReference type="ARBA" id="ARBA00023199"/>
    </source>
</evidence>
<dbReference type="InterPro" id="IPR001126">
    <property type="entry name" value="UmuC"/>
</dbReference>
<dbReference type="InterPro" id="IPR025188">
    <property type="entry name" value="DUF4113"/>
</dbReference>
<evidence type="ECO:0000256" key="5">
    <source>
        <dbReference type="ARBA" id="ARBA00023236"/>
    </source>
</evidence>
<evidence type="ECO:0000256" key="4">
    <source>
        <dbReference type="ARBA" id="ARBA00023204"/>
    </source>
</evidence>
<dbReference type="Pfam" id="PF13438">
    <property type="entry name" value="DUF4113"/>
    <property type="match status" value="1"/>
</dbReference>
<dbReference type="InterPro" id="IPR050116">
    <property type="entry name" value="DNA_polymerase-Y"/>
</dbReference>
<dbReference type="InterPro" id="IPR043128">
    <property type="entry name" value="Rev_trsase/Diguanyl_cyclase"/>
</dbReference>
<dbReference type="InterPro" id="IPR024728">
    <property type="entry name" value="PolY_HhH_motif"/>
</dbReference>
<dbReference type="InterPro" id="IPR043502">
    <property type="entry name" value="DNA/RNA_pol_sf"/>
</dbReference>
<evidence type="ECO:0000259" key="6">
    <source>
        <dbReference type="PROSITE" id="PS50173"/>
    </source>
</evidence>
<dbReference type="STRING" id="675511.GCA_000341735_01426"/>
<dbReference type="Gene3D" id="3.30.1490.100">
    <property type="entry name" value="DNA polymerase, Y-family, little finger domain"/>
    <property type="match status" value="1"/>
</dbReference>
<reference evidence="8" key="1">
    <citation type="journal article" date="2019" name="J. Bacteriol.">
        <title>A Mutagenic Screen Identifies a TonB-Dependent Receptor Required for the Lanthanide Metal Switch in the Type I Methanotroph 'Methylotuvimicrobium buryatense' 5GB1C.</title>
        <authorList>
            <person name="Groom J.D."/>
            <person name="Ford S.M."/>
            <person name="Pesesky M.W."/>
            <person name="Lidstrom M.E."/>
        </authorList>
    </citation>
    <scope>NUCLEOTIDE SEQUENCE [LARGE SCALE GENOMIC DNA]</scope>
    <source>
        <strain evidence="8">5GB1C</strain>
    </source>
</reference>
<dbReference type="PANTHER" id="PTHR11076">
    <property type="entry name" value="DNA REPAIR POLYMERASE UMUC / TRANSFERASE FAMILY MEMBER"/>
    <property type="match status" value="1"/>
</dbReference>
<comment type="similarity">
    <text evidence="1">Belongs to the DNA polymerase type-Y family.</text>
</comment>
<evidence type="ECO:0000313" key="7">
    <source>
        <dbReference type="EMBL" id="QCW82190.1"/>
    </source>
</evidence>
<dbReference type="Pfam" id="PF00817">
    <property type="entry name" value="IMS"/>
    <property type="match status" value="1"/>
</dbReference>
<dbReference type="AlphaFoldDB" id="A0A4P9UNX1"/>
<dbReference type="Proteomes" id="UP000305881">
    <property type="component" value="Chromosome"/>
</dbReference>
<dbReference type="Gene3D" id="3.30.70.270">
    <property type="match status" value="1"/>
</dbReference>
<dbReference type="Gene3D" id="1.10.150.20">
    <property type="entry name" value="5' to 3' exonuclease, C-terminal subdomain"/>
    <property type="match status" value="1"/>
</dbReference>
<dbReference type="Gene3D" id="3.40.1170.60">
    <property type="match status" value="1"/>
</dbReference>
<accession>A0A4P9UNX1</accession>
<dbReference type="SUPFAM" id="SSF56672">
    <property type="entry name" value="DNA/RNA polymerases"/>
    <property type="match status" value="1"/>
</dbReference>
<keyword evidence="5" id="KW-0742">SOS response</keyword>
<gene>
    <name evidence="7" type="ORF">EQU24_08000</name>
</gene>
<dbReference type="InterPro" id="IPR036775">
    <property type="entry name" value="DNA_pol_Y-fam_lit_finger_sf"/>
</dbReference>
<dbReference type="PROSITE" id="PS50173">
    <property type="entry name" value="UMUC"/>
    <property type="match status" value="1"/>
</dbReference>
<dbReference type="NCBIfam" id="NF002955">
    <property type="entry name" value="PRK03609.1"/>
    <property type="match status" value="1"/>
</dbReference>
<organism evidence="7 8">
    <name type="scientific">Methylotuvimicrobium buryatense</name>
    <name type="common">Methylomicrobium buryatense</name>
    <dbReference type="NCBI Taxonomy" id="95641"/>
    <lineage>
        <taxon>Bacteria</taxon>
        <taxon>Pseudomonadati</taxon>
        <taxon>Pseudomonadota</taxon>
        <taxon>Gammaproteobacteria</taxon>
        <taxon>Methylococcales</taxon>
        <taxon>Methylococcaceae</taxon>
        <taxon>Methylotuvimicrobium</taxon>
    </lineage>
</organism>